<dbReference type="KEGG" id="tnl:113508464"/>
<sequence length="288" mass="33923">MQKIKVHTNNEYLSNDILEEEFIKSIRLMYDCQKLMAASRVDIKHRFVVLPSLIQKCYTIFSILLLLWLNYIIVVNFNLVMFDNETMYTLCNCVTGLQSLTYVCNLIHVRFFNGDENIEFCVKLQQIERCMKLNRNKSMSALMNRIQIISLAGVAIIFIVLLAVGYGKANVSFWPLLGIVVSQFCFVIELVSCSHIFLYFFVRVRFMNAIMKNFIDSKNVQTILHMKWNTFLTLFPTRLYMRRLAAQTHNFVSSETDVYVKEILDGFGKFQNIYRFQVSGKLIWPWYY</sequence>
<evidence type="ECO:0000256" key="1">
    <source>
        <dbReference type="SAM" id="Phobius"/>
    </source>
</evidence>
<gene>
    <name evidence="3" type="primary">LOC113508464</name>
</gene>
<dbReference type="OrthoDB" id="7352006at2759"/>
<keyword evidence="1" id="KW-1133">Transmembrane helix</keyword>
<dbReference type="Proteomes" id="UP000322000">
    <property type="component" value="Chromosome 2"/>
</dbReference>
<keyword evidence="1" id="KW-0472">Membrane</keyword>
<keyword evidence="1" id="KW-0812">Transmembrane</keyword>
<name>A0A7E5X2A0_TRINI</name>
<reference evidence="3" key="1">
    <citation type="submission" date="2025-08" db="UniProtKB">
        <authorList>
            <consortium name="RefSeq"/>
        </authorList>
    </citation>
    <scope>IDENTIFICATION</scope>
</reference>
<dbReference type="InParanoid" id="A0A7E5X2A0"/>
<keyword evidence="2" id="KW-1185">Reference proteome</keyword>
<accession>A0A7E5X2A0</accession>
<dbReference type="AlphaFoldDB" id="A0A7E5X2A0"/>
<organism evidence="2 3">
    <name type="scientific">Trichoplusia ni</name>
    <name type="common">Cabbage looper</name>
    <dbReference type="NCBI Taxonomy" id="7111"/>
    <lineage>
        <taxon>Eukaryota</taxon>
        <taxon>Metazoa</taxon>
        <taxon>Ecdysozoa</taxon>
        <taxon>Arthropoda</taxon>
        <taxon>Hexapoda</taxon>
        <taxon>Insecta</taxon>
        <taxon>Pterygota</taxon>
        <taxon>Neoptera</taxon>
        <taxon>Endopterygota</taxon>
        <taxon>Lepidoptera</taxon>
        <taxon>Glossata</taxon>
        <taxon>Ditrysia</taxon>
        <taxon>Noctuoidea</taxon>
        <taxon>Noctuidae</taxon>
        <taxon>Plusiinae</taxon>
        <taxon>Trichoplusia</taxon>
    </lineage>
</organism>
<protein>
    <submittedName>
        <fullName evidence="3">Uncharacterized protein LOC113508464</fullName>
    </submittedName>
</protein>
<proteinExistence type="predicted"/>
<evidence type="ECO:0000313" key="3">
    <source>
        <dbReference type="RefSeq" id="XP_026747333.1"/>
    </source>
</evidence>
<feature type="transmembrane region" description="Helical" evidence="1">
    <location>
        <begin position="146"/>
        <end position="167"/>
    </location>
</feature>
<feature type="transmembrane region" description="Helical" evidence="1">
    <location>
        <begin position="173"/>
        <end position="202"/>
    </location>
</feature>
<dbReference type="GeneID" id="113508464"/>
<dbReference type="RefSeq" id="XP_026747333.1">
    <property type="nucleotide sequence ID" value="XM_026891532.1"/>
</dbReference>
<evidence type="ECO:0000313" key="2">
    <source>
        <dbReference type="Proteomes" id="UP000322000"/>
    </source>
</evidence>
<feature type="transmembrane region" description="Helical" evidence="1">
    <location>
        <begin position="58"/>
        <end position="80"/>
    </location>
</feature>